<feature type="compositionally biased region" description="Polar residues" evidence="1">
    <location>
        <begin position="364"/>
        <end position="379"/>
    </location>
</feature>
<dbReference type="PANTHER" id="PTHR46182:SF2">
    <property type="entry name" value="FI19480P1"/>
    <property type="match status" value="1"/>
</dbReference>
<feature type="region of interest" description="Disordered" evidence="1">
    <location>
        <begin position="547"/>
        <end position="577"/>
    </location>
</feature>
<evidence type="ECO:0000256" key="2">
    <source>
        <dbReference type="SAM" id="SignalP"/>
    </source>
</evidence>
<feature type="domain" description="Autotransporter" evidence="3">
    <location>
        <begin position="825"/>
        <end position="1076"/>
    </location>
</feature>
<feature type="compositionally biased region" description="Polar residues" evidence="1">
    <location>
        <begin position="561"/>
        <end position="573"/>
    </location>
</feature>
<dbReference type="SMART" id="SM00869">
    <property type="entry name" value="Autotransporter"/>
    <property type="match status" value="1"/>
</dbReference>
<protein>
    <submittedName>
        <fullName evidence="4">Autotransporter domain-containing protein</fullName>
    </submittedName>
</protein>
<evidence type="ECO:0000256" key="1">
    <source>
        <dbReference type="SAM" id="MobiDB-lite"/>
    </source>
</evidence>
<reference evidence="4 5" key="1">
    <citation type="submission" date="2021-08" db="EMBL/GenBank/DDBJ databases">
        <title>Comparative Genomics Analysis of the Genus Qipengyuania Reveals Extensive Genetic Diversity and Metabolic Versatility, Including the Description of Fifteen Novel Species.</title>
        <authorList>
            <person name="Liu Y."/>
        </authorList>
    </citation>
    <scope>NUCLEOTIDE SEQUENCE [LARGE SCALE GENOMIC DNA]</scope>
    <source>
        <strain evidence="4 5">1NDH17</strain>
    </source>
</reference>
<accession>A0ABS7IYW4</accession>
<dbReference type="InterPro" id="IPR013783">
    <property type="entry name" value="Ig-like_fold"/>
</dbReference>
<evidence type="ECO:0000259" key="3">
    <source>
        <dbReference type="PROSITE" id="PS51208"/>
    </source>
</evidence>
<dbReference type="InterPro" id="IPR036709">
    <property type="entry name" value="Autotransporte_beta_dom_sf"/>
</dbReference>
<dbReference type="InterPro" id="IPR029865">
    <property type="entry name" value="KIAA0319-like"/>
</dbReference>
<dbReference type="InterPro" id="IPR022409">
    <property type="entry name" value="PKD/Chitinase_dom"/>
</dbReference>
<keyword evidence="5" id="KW-1185">Reference proteome</keyword>
<dbReference type="EMBL" id="JAIGNK010000002">
    <property type="protein sequence ID" value="MBX7458249.1"/>
    <property type="molecule type" value="Genomic_DNA"/>
</dbReference>
<feature type="region of interest" description="Disordered" evidence="1">
    <location>
        <begin position="361"/>
        <end position="382"/>
    </location>
</feature>
<dbReference type="PROSITE" id="PS51208">
    <property type="entry name" value="AUTOTRANSPORTER"/>
    <property type="match status" value="1"/>
</dbReference>
<name>A0ABS7IYW4_9SPHN</name>
<dbReference type="Proteomes" id="UP000783253">
    <property type="component" value="Unassembled WGS sequence"/>
</dbReference>
<dbReference type="InterPro" id="IPR005546">
    <property type="entry name" value="Autotransporte_beta"/>
</dbReference>
<proteinExistence type="predicted"/>
<dbReference type="SMART" id="SM00089">
    <property type="entry name" value="PKD"/>
    <property type="match status" value="4"/>
</dbReference>
<keyword evidence="2" id="KW-0732">Signal</keyword>
<comment type="caution">
    <text evidence="4">The sequence shown here is derived from an EMBL/GenBank/DDBJ whole genome shotgun (WGS) entry which is preliminary data.</text>
</comment>
<organism evidence="4 5">
    <name type="scientific">Qipengyuania polymorpha</name>
    <dbReference type="NCBI Taxonomy" id="2867234"/>
    <lineage>
        <taxon>Bacteria</taxon>
        <taxon>Pseudomonadati</taxon>
        <taxon>Pseudomonadota</taxon>
        <taxon>Alphaproteobacteria</taxon>
        <taxon>Sphingomonadales</taxon>
        <taxon>Erythrobacteraceae</taxon>
        <taxon>Qipengyuania</taxon>
    </lineage>
</organism>
<dbReference type="RefSeq" id="WP_221573622.1">
    <property type="nucleotide sequence ID" value="NZ_JAIGNK010000002.1"/>
</dbReference>
<dbReference type="Pfam" id="PF03797">
    <property type="entry name" value="Autotransporter"/>
    <property type="match status" value="1"/>
</dbReference>
<dbReference type="SUPFAM" id="SSF103515">
    <property type="entry name" value="Autotransporter"/>
    <property type="match status" value="1"/>
</dbReference>
<evidence type="ECO:0000313" key="5">
    <source>
        <dbReference type="Proteomes" id="UP000783253"/>
    </source>
</evidence>
<dbReference type="Gene3D" id="2.60.40.10">
    <property type="entry name" value="Immunoglobulins"/>
    <property type="match status" value="5"/>
</dbReference>
<gene>
    <name evidence="4" type="ORF">K3152_08320</name>
</gene>
<feature type="chain" id="PRO_5046622763" evidence="2">
    <location>
        <begin position="30"/>
        <end position="1076"/>
    </location>
</feature>
<evidence type="ECO:0000313" key="4">
    <source>
        <dbReference type="EMBL" id="MBX7458249.1"/>
    </source>
</evidence>
<dbReference type="Pfam" id="PF22352">
    <property type="entry name" value="K319L-like_PKD"/>
    <property type="match status" value="5"/>
</dbReference>
<dbReference type="Gene3D" id="2.40.128.130">
    <property type="entry name" value="Autotransporter beta-domain"/>
    <property type="match status" value="1"/>
</dbReference>
<sequence length="1076" mass="109917">MNISKFAKRSLVLGSASAVAIAMAGSAQAATSTTPRNLVYASAGGRCMINATFAITGTTADNPANSDEFQVRVTDGNVDARLDMGSSDLIAVGSTATRTLSASIRGITADDARFSPLYYSVIDNIPTATGTQYVTIAQTPLDPAAMRAAGGECAAAANAIPNTTNAAPSAAASGGSVVETNSFTLDASGSSDPENQALTYSWQQVSGPAVTLSDPASAMPSFTAPASNVRTDLVFELTVTDPFGASDMTTATVTVIPANNTAPVAAVAATSVSASGGQTVTLDGSPSSDPQLDPIGYDWVQTGGTSVTLNGSSQAVASFQAPAKTNSAQVLTFELTVTDPSGLQDTQSVTVTVAANVAPASDAGTDQTVSQGSQASLDGSGSFDPDGDALTYSWTQVSGTSVAIAQPSAAQTTFGAPAGITVDETLVFELTVTDALGASSTDQVEYLVLANSAPLADAGMDRTVAGLTSVILDATNSSDVDGDPLSYSFTQLSGTSVTLADNGNGTASFIAPIGTANAQVLEFEVTVDDGNSQTSDVVTITVEPNTAPIADAGSDQRPIDSGTSVQLNGNGSSDPEGDALSYSWTQVSGTSVTLTGANTATPSFAAPLVAGTEDLVFQLVVNDGQVDSAPDTVRIAIRAQGTITIVQRVVGDDTTVAYTTNVPGLASTITTSGGQGSASVSQVTAGSYSFSVDDLRAQGYALTALDCNDTDSAVSLANSSIDIELSPSEDLVCTVELSDTRSAATQAISEFLGGRNALLMGAEPSRQRRIDRLRGSAPQGGQATVGGMALPGGDKLPMQVGIDGDKTVVRGSLAMTRNTLGMGGAAEGKFDIWFEGQMADVTLGRNKGTFKAGFIGADYVVSENLLVGALFQIDDFDNDDETLGAGEAQGSGWMAGPYLTARFDEQFYIDARVAYGKSSNSVSPLGTFVSDFDTTRLFATLAASGDVALGEGFTLWPEASVRYLREGVEGYTDALGVRIDDFDVDQGEVAFSPRIDYFSETADGWATAPYAKVEGLLTFGANAFSPVENGLRGKTAVGIDVRSPDDVRFGLSGYYDGIGEDDYKALGASVTVGFSF</sequence>
<feature type="signal peptide" evidence="2">
    <location>
        <begin position="1"/>
        <end position="29"/>
    </location>
</feature>
<dbReference type="PANTHER" id="PTHR46182">
    <property type="entry name" value="FI19480P1"/>
    <property type="match status" value="1"/>
</dbReference>